<keyword evidence="2" id="KW-1003">Cell membrane</keyword>
<dbReference type="NCBIfam" id="TIGR04178">
    <property type="entry name" value="exo_archaeo"/>
    <property type="match status" value="1"/>
</dbReference>
<reference evidence="9 10" key="1">
    <citation type="journal article" date="2020" name="Microorganisms">
        <title>Osmotic Adaptation and Compatible Solute Biosynthesis of Phototrophic Bacteria as Revealed from Genome Analyses.</title>
        <authorList>
            <person name="Imhoff J.F."/>
            <person name="Rahn T."/>
            <person name="Kunzel S."/>
            <person name="Keller A."/>
            <person name="Neulinger S.C."/>
        </authorList>
    </citation>
    <scope>NUCLEOTIDE SEQUENCE [LARGE SCALE GENOMIC DNA]</scope>
    <source>
        <strain evidence="9 10">DSM 6210</strain>
    </source>
</reference>
<feature type="transmembrane region" description="Helical" evidence="8">
    <location>
        <begin position="118"/>
        <end position="137"/>
    </location>
</feature>
<keyword evidence="10" id="KW-1185">Reference proteome</keyword>
<proteinExistence type="predicted"/>
<sequence>MPPGWPGSPEHADAPWDAEAGTAMTVDGAGAAAPPTRVWPLVAGAGLVALGLLVQSPQVLTGEPLAHLILAATAAVLLLQRLRAPAGAASALLGVALALAAAAAAFASPLAGALRPGLLHAALALLLLSAVAMGFGARMAGRVAVPLLVLVVLVPVLPLFEAALSYPMRRLSALLAAAVLSLGPGEVRLAGTELAWGDLRVSVTSACSGLTLLQNLLWVAWWTVLMRHAGLLRRGLHMLLALPAVVIANTLRVMVLALAAAWQGEQVLLGTTHVVIGWLAVAVAVGLFLAMEQVFPASAGPERDAG</sequence>
<protein>
    <recommendedName>
        <fullName evidence="11">Exosortase/archaeosortase family protein</fullName>
    </recommendedName>
</protein>
<evidence type="ECO:0000313" key="9">
    <source>
        <dbReference type="EMBL" id="MBK1630592.1"/>
    </source>
</evidence>
<evidence type="ECO:0008006" key="11">
    <source>
        <dbReference type="Google" id="ProtNLM"/>
    </source>
</evidence>
<evidence type="ECO:0000256" key="3">
    <source>
        <dbReference type="ARBA" id="ARBA00022670"/>
    </source>
</evidence>
<name>A0ABS1CFB5_9GAMM</name>
<gene>
    <name evidence="9" type="ORF">CKO31_07505</name>
</gene>
<dbReference type="Proteomes" id="UP000748752">
    <property type="component" value="Unassembled WGS sequence"/>
</dbReference>
<feature type="transmembrane region" description="Helical" evidence="8">
    <location>
        <begin position="88"/>
        <end position="106"/>
    </location>
</feature>
<keyword evidence="6 8" id="KW-1133">Transmembrane helix</keyword>
<feature type="transmembrane region" description="Helical" evidence="8">
    <location>
        <begin position="236"/>
        <end position="262"/>
    </location>
</feature>
<keyword evidence="7 8" id="KW-0472">Membrane</keyword>
<comment type="caution">
    <text evidence="9">The sequence shown here is derived from an EMBL/GenBank/DDBJ whole genome shotgun (WGS) entry which is preliminary data.</text>
</comment>
<dbReference type="Pfam" id="PF09721">
    <property type="entry name" value="Exosortase_EpsH"/>
    <property type="match status" value="1"/>
</dbReference>
<feature type="transmembrane region" description="Helical" evidence="8">
    <location>
        <begin position="65"/>
        <end position="82"/>
    </location>
</feature>
<evidence type="ECO:0000256" key="5">
    <source>
        <dbReference type="ARBA" id="ARBA00022801"/>
    </source>
</evidence>
<evidence type="ECO:0000256" key="7">
    <source>
        <dbReference type="ARBA" id="ARBA00023136"/>
    </source>
</evidence>
<feature type="transmembrane region" description="Helical" evidence="8">
    <location>
        <begin position="143"/>
        <end position="164"/>
    </location>
</feature>
<feature type="transmembrane region" description="Helical" evidence="8">
    <location>
        <begin position="268"/>
        <end position="290"/>
    </location>
</feature>
<evidence type="ECO:0000256" key="1">
    <source>
        <dbReference type="ARBA" id="ARBA00004651"/>
    </source>
</evidence>
<evidence type="ECO:0000256" key="6">
    <source>
        <dbReference type="ARBA" id="ARBA00022989"/>
    </source>
</evidence>
<accession>A0ABS1CFB5</accession>
<keyword evidence="4 8" id="KW-0812">Transmembrane</keyword>
<comment type="subcellular location">
    <subcellularLocation>
        <location evidence="1">Cell membrane</location>
        <topology evidence="1">Multi-pass membrane protein</topology>
    </subcellularLocation>
</comment>
<evidence type="ECO:0000256" key="4">
    <source>
        <dbReference type="ARBA" id="ARBA00022692"/>
    </source>
</evidence>
<organism evidence="9 10">
    <name type="scientific">Thiohalocapsa halophila</name>
    <dbReference type="NCBI Taxonomy" id="69359"/>
    <lineage>
        <taxon>Bacteria</taxon>
        <taxon>Pseudomonadati</taxon>
        <taxon>Pseudomonadota</taxon>
        <taxon>Gammaproteobacteria</taxon>
        <taxon>Chromatiales</taxon>
        <taxon>Chromatiaceae</taxon>
        <taxon>Thiohalocapsa</taxon>
    </lineage>
</organism>
<feature type="transmembrane region" description="Helical" evidence="8">
    <location>
        <begin position="203"/>
        <end position="224"/>
    </location>
</feature>
<evidence type="ECO:0000313" key="10">
    <source>
        <dbReference type="Proteomes" id="UP000748752"/>
    </source>
</evidence>
<dbReference type="EMBL" id="NRRV01000013">
    <property type="protein sequence ID" value="MBK1630592.1"/>
    <property type="molecule type" value="Genomic_DNA"/>
</dbReference>
<keyword evidence="3" id="KW-0645">Protease</keyword>
<evidence type="ECO:0000256" key="8">
    <source>
        <dbReference type="SAM" id="Phobius"/>
    </source>
</evidence>
<keyword evidence="5" id="KW-0378">Hydrolase</keyword>
<evidence type="ECO:0000256" key="2">
    <source>
        <dbReference type="ARBA" id="ARBA00022475"/>
    </source>
</evidence>
<dbReference type="InterPro" id="IPR019127">
    <property type="entry name" value="Exosortase"/>
</dbReference>
<dbReference type="InterPro" id="IPR026392">
    <property type="entry name" value="Exo/Archaeosortase_dom"/>
</dbReference>